<organism evidence="10 11">
    <name type="scientific">Nezara viridula</name>
    <name type="common">Southern green stink bug</name>
    <name type="synonym">Cimex viridulus</name>
    <dbReference type="NCBI Taxonomy" id="85310"/>
    <lineage>
        <taxon>Eukaryota</taxon>
        <taxon>Metazoa</taxon>
        <taxon>Ecdysozoa</taxon>
        <taxon>Arthropoda</taxon>
        <taxon>Hexapoda</taxon>
        <taxon>Insecta</taxon>
        <taxon>Pterygota</taxon>
        <taxon>Neoptera</taxon>
        <taxon>Paraneoptera</taxon>
        <taxon>Hemiptera</taxon>
        <taxon>Heteroptera</taxon>
        <taxon>Panheteroptera</taxon>
        <taxon>Pentatomomorpha</taxon>
        <taxon>Pentatomoidea</taxon>
        <taxon>Pentatomidae</taxon>
        <taxon>Pentatominae</taxon>
        <taxon>Nezara</taxon>
    </lineage>
</organism>
<accession>A0A9P0H2X1</accession>
<dbReference type="PROSITE" id="PS50166">
    <property type="entry name" value="IMPORTIN_B_NT"/>
    <property type="match status" value="1"/>
</dbReference>
<evidence type="ECO:0000256" key="1">
    <source>
        <dbReference type="ARBA" id="ARBA00004123"/>
    </source>
</evidence>
<sequence>MEDILRKLMSNDSESVREGTVQLKEEVNNPESIGILCKLLSLHQDADIRQFAAVILKKRFSKKNKWTTVDPQLKAEIKAGLLQTFINEPEKNVKNCIAYLIGVILKHDYPEWQELMSFLQQAMTSENTNDRELGYYMLSILTETCPDEMQAHAPSFCTHFSTALSNMTDKASPIGYFMMICLTHMCPSLSSSKQLMNIYNEIIPKTYEVIQALAEKRPDRACEALDLYYELTSEKESLSLITPRIKAIINLCLDLTQKSKSEDLQIKALNFIATFSMVKAKLLFKDGLMNTILSVLFAIMKAPPLDDEDEQYFSADTSEDTLLTCACETLDVIAINADPKKVMVPIMEMVRPALQSSVPYDRKGAYLVMAIVCQGCDNYVRNNMLEDFVSTVYKGVNDPSSVVRNAALFAMGQMAEHLQPEICKHSSDILPLLINQLDRLGEEGKNGARMGQRVDRLFYAIESFSEILETSLTGFLNELIPRLLVLSVPPYHPHVRELAMANIGTAAGSVEEAIAPYFRDIMNVLNVYLSSPSDSDITSLKVEAIDTLSMLARHVGPNEFQPLALDSIKLGIQLVAETDDPDIRKSTYGLFGSVSHVLKGEMGPLLESIVLPIINTIKDQQAYVVHKRDDAMAAFPLYDSDSEDKNEDFDDISIENDYVEEKEEACFALKKIAENTGVSFAPFLESSMEEVYKLLNFPSLDVRKAALEAEAQFCISFTNIMLNASHGDNILVITIMEKIIGKTIELIKKDLEREVVLVGLECLQTLLKEIGPQIGSIEHIKKAIIDVLKDVLNSKTESHLMVGAGDDEATESEVMDAACDVVPLLSKAMSQPEFSQLFAEFLPLLRNRIVQNQNEVESDEDDEDEMEGTRANTIGVIAECMSGLGENVSGYVNSLLPYLLGLTKDPDANVRNNSLYTIGEMALHGKQHIYQHYPTILNALSQVLASENKPKVLDNACGVLARLILTNAQGIPLQQVFRAFVAQLPLKEDFSEDVWVMKAICHVIQNAPDVARSEVYLILQAAGFTLQSHAPDNECKEVLLNTFRVIFAQLPQECQLVLSQLPPKLIETLREIGVTSN</sequence>
<keyword evidence="7" id="KW-0539">Nucleus</keyword>
<dbReference type="InterPro" id="IPR016024">
    <property type="entry name" value="ARM-type_fold"/>
</dbReference>
<evidence type="ECO:0000256" key="6">
    <source>
        <dbReference type="ARBA" id="ARBA00022927"/>
    </source>
</evidence>
<dbReference type="InterPro" id="IPR001494">
    <property type="entry name" value="Importin-beta_N"/>
</dbReference>
<feature type="domain" description="Importin N-terminal" evidence="9">
    <location>
        <begin position="19"/>
        <end position="87"/>
    </location>
</feature>
<dbReference type="GO" id="GO:0006606">
    <property type="term" value="P:protein import into nucleus"/>
    <property type="evidence" value="ECO:0007669"/>
    <property type="project" value="InterPro"/>
</dbReference>
<dbReference type="Pfam" id="PF25780">
    <property type="entry name" value="TPR_IPO5"/>
    <property type="match status" value="1"/>
</dbReference>
<dbReference type="InterPro" id="IPR000357">
    <property type="entry name" value="HEAT"/>
</dbReference>
<proteinExistence type="predicted"/>
<gene>
    <name evidence="10" type="ORF">NEZAVI_LOCUS1864</name>
</gene>
<keyword evidence="3" id="KW-0813">Transport</keyword>
<evidence type="ECO:0000256" key="7">
    <source>
        <dbReference type="ARBA" id="ARBA00023242"/>
    </source>
</evidence>
<keyword evidence="4" id="KW-0963">Cytoplasm</keyword>
<keyword evidence="6" id="KW-0653">Protein transport</keyword>
<evidence type="ECO:0000256" key="5">
    <source>
        <dbReference type="ARBA" id="ARBA00022737"/>
    </source>
</evidence>
<name>A0A9P0H2X1_NEZVI</name>
<dbReference type="Gene3D" id="1.25.10.10">
    <property type="entry name" value="Leucine-rich Repeat Variant"/>
    <property type="match status" value="1"/>
</dbReference>
<dbReference type="AlphaFoldDB" id="A0A9P0H2X1"/>
<dbReference type="Pfam" id="PF02985">
    <property type="entry name" value="HEAT"/>
    <property type="match status" value="2"/>
</dbReference>
<evidence type="ECO:0000256" key="4">
    <source>
        <dbReference type="ARBA" id="ARBA00022490"/>
    </source>
</evidence>
<dbReference type="InterPro" id="IPR011989">
    <property type="entry name" value="ARM-like"/>
</dbReference>
<dbReference type="InterPro" id="IPR057672">
    <property type="entry name" value="TPR_IPO4/5"/>
</dbReference>
<dbReference type="InterPro" id="IPR021133">
    <property type="entry name" value="HEAT_type_2"/>
</dbReference>
<dbReference type="PANTHER" id="PTHR10527">
    <property type="entry name" value="IMPORTIN BETA"/>
    <property type="match status" value="1"/>
</dbReference>
<dbReference type="GO" id="GO:0005634">
    <property type="term" value="C:nucleus"/>
    <property type="evidence" value="ECO:0007669"/>
    <property type="project" value="UniProtKB-SubCell"/>
</dbReference>
<protein>
    <recommendedName>
        <fullName evidence="9">Importin N-terminal domain-containing protein</fullName>
    </recommendedName>
</protein>
<dbReference type="SUPFAM" id="SSF48371">
    <property type="entry name" value="ARM repeat"/>
    <property type="match status" value="2"/>
</dbReference>
<dbReference type="SMART" id="SM00913">
    <property type="entry name" value="IBN_N"/>
    <property type="match status" value="1"/>
</dbReference>
<evidence type="ECO:0000313" key="11">
    <source>
        <dbReference type="Proteomes" id="UP001152798"/>
    </source>
</evidence>
<dbReference type="PROSITE" id="PS50077">
    <property type="entry name" value="HEAT_REPEAT"/>
    <property type="match status" value="1"/>
</dbReference>
<reference evidence="10" key="1">
    <citation type="submission" date="2022-01" db="EMBL/GenBank/DDBJ databases">
        <authorList>
            <person name="King R."/>
        </authorList>
    </citation>
    <scope>NUCLEOTIDE SEQUENCE</scope>
</reference>
<dbReference type="GO" id="GO:0005737">
    <property type="term" value="C:cytoplasm"/>
    <property type="evidence" value="ECO:0007669"/>
    <property type="project" value="UniProtKB-SubCell"/>
</dbReference>
<dbReference type="InterPro" id="IPR040122">
    <property type="entry name" value="Importin_beta"/>
</dbReference>
<dbReference type="EMBL" id="OV725077">
    <property type="protein sequence ID" value="CAH1390707.1"/>
    <property type="molecule type" value="Genomic_DNA"/>
</dbReference>
<evidence type="ECO:0000256" key="2">
    <source>
        <dbReference type="ARBA" id="ARBA00004496"/>
    </source>
</evidence>
<evidence type="ECO:0000256" key="3">
    <source>
        <dbReference type="ARBA" id="ARBA00022448"/>
    </source>
</evidence>
<dbReference type="GO" id="GO:0031267">
    <property type="term" value="F:small GTPase binding"/>
    <property type="evidence" value="ECO:0007669"/>
    <property type="project" value="InterPro"/>
</dbReference>
<dbReference type="Pfam" id="PF03810">
    <property type="entry name" value="IBN_N"/>
    <property type="match status" value="1"/>
</dbReference>
<dbReference type="Proteomes" id="UP001152798">
    <property type="component" value="Chromosome 1"/>
</dbReference>
<evidence type="ECO:0000259" key="9">
    <source>
        <dbReference type="PROSITE" id="PS50166"/>
    </source>
</evidence>
<keyword evidence="11" id="KW-1185">Reference proteome</keyword>
<keyword evidence="5" id="KW-0677">Repeat</keyword>
<comment type="subcellular location">
    <subcellularLocation>
        <location evidence="2">Cytoplasm</location>
    </subcellularLocation>
    <subcellularLocation>
        <location evidence="1">Nucleus</location>
    </subcellularLocation>
</comment>
<dbReference type="OrthoDB" id="7862313at2759"/>
<evidence type="ECO:0000256" key="8">
    <source>
        <dbReference type="PROSITE-ProRule" id="PRU00103"/>
    </source>
</evidence>
<evidence type="ECO:0000313" key="10">
    <source>
        <dbReference type="EMBL" id="CAH1390707.1"/>
    </source>
</evidence>
<feature type="repeat" description="HEAT" evidence="8">
    <location>
        <begin position="895"/>
        <end position="933"/>
    </location>
</feature>